<reference evidence="2" key="1">
    <citation type="submission" date="2021-06" db="EMBL/GenBank/DDBJ databases">
        <title>Genome-based taxonomic framework of Microbacterium strains isolated from marine environment, the description of four new species and reclassification of four preexisting species.</title>
        <authorList>
            <person name="Lee S.D."/>
            <person name="Kim S.-M."/>
            <person name="Byeon Y.-S."/>
            <person name="Yang H.L."/>
            <person name="Kim I.S."/>
        </authorList>
    </citation>
    <scope>NUCLEOTIDE SEQUENCE</scope>
    <source>
        <strain evidence="2">KACC 20510</strain>
    </source>
</reference>
<gene>
    <name evidence="2" type="ORF">KZC48_11075</name>
</gene>
<keyword evidence="3" id="KW-1185">Reference proteome</keyword>
<evidence type="ECO:0000313" key="2">
    <source>
        <dbReference type="EMBL" id="MDN4464936.1"/>
    </source>
</evidence>
<evidence type="ECO:0000256" key="1">
    <source>
        <dbReference type="SAM" id="MobiDB-lite"/>
    </source>
</evidence>
<feature type="region of interest" description="Disordered" evidence="1">
    <location>
        <begin position="15"/>
        <end position="117"/>
    </location>
</feature>
<dbReference type="Proteomes" id="UP001172731">
    <property type="component" value="Unassembled WGS sequence"/>
</dbReference>
<sequence length="304" mass="29579">MSTFSRLFDIASKALGSASGSGAPGSNASGSGAPRPGAGATRPGAAGATDWRGLVGKVAEAVTGDGRAGQSGTSAPSGHPAPSPAYTPPTAPASAGRPTLAPPPAGATAARPVAGSEADRRAIARYDYLLQTADPHQVEQIHRDAFARLTPGQREQVEARMRSELPPALRPASASAPDLARAAGRAEASQPGRMRGLLARVGTGAAVGAGAAAGVGLLGLVAGGAVVSTVAGPLLAEAAGLGIDLDALAGGVDVEGIAGSMGGFAEDQVSGLGEQVSGLGEQISGFGEHFGGFELPGLGDIFGR</sequence>
<comment type="caution">
    <text evidence="2">The sequence shown here is derived from an EMBL/GenBank/DDBJ whole genome shotgun (WGS) entry which is preliminary data.</text>
</comment>
<organism evidence="2 3">
    <name type="scientific">Microbacterium aurantiacum</name>
    <dbReference type="NCBI Taxonomy" id="162393"/>
    <lineage>
        <taxon>Bacteria</taxon>
        <taxon>Bacillati</taxon>
        <taxon>Actinomycetota</taxon>
        <taxon>Actinomycetes</taxon>
        <taxon>Micrococcales</taxon>
        <taxon>Microbacteriaceae</taxon>
        <taxon>Microbacterium</taxon>
    </lineage>
</organism>
<dbReference type="RefSeq" id="WP_301134628.1">
    <property type="nucleotide sequence ID" value="NZ_BAAAUQ010000038.1"/>
</dbReference>
<evidence type="ECO:0000313" key="3">
    <source>
        <dbReference type="Proteomes" id="UP001172731"/>
    </source>
</evidence>
<proteinExistence type="predicted"/>
<name>A0ABT8FUE1_9MICO</name>
<feature type="compositionally biased region" description="Pro residues" evidence="1">
    <location>
        <begin position="79"/>
        <end position="91"/>
    </location>
</feature>
<dbReference type="EMBL" id="JAHWXI010000012">
    <property type="protein sequence ID" value="MDN4464936.1"/>
    <property type="molecule type" value="Genomic_DNA"/>
</dbReference>
<protein>
    <submittedName>
        <fullName evidence="2">Cation-transporting ATPase</fullName>
    </submittedName>
</protein>
<feature type="compositionally biased region" description="Low complexity" evidence="1">
    <location>
        <begin position="15"/>
        <end position="48"/>
    </location>
</feature>
<accession>A0ABT8FUE1</accession>